<accession>A0ABV9A5Z3</accession>
<organism evidence="1 2">
    <name type="scientific">Streptomyces ovatisporus</name>
    <dbReference type="NCBI Taxonomy" id="1128682"/>
    <lineage>
        <taxon>Bacteria</taxon>
        <taxon>Bacillati</taxon>
        <taxon>Actinomycetota</taxon>
        <taxon>Actinomycetes</taxon>
        <taxon>Kitasatosporales</taxon>
        <taxon>Streptomycetaceae</taxon>
        <taxon>Streptomyces</taxon>
    </lineage>
</organism>
<gene>
    <name evidence="1" type="ORF">ACFPA8_07745</name>
</gene>
<evidence type="ECO:0000313" key="1">
    <source>
        <dbReference type="EMBL" id="MFC4494023.1"/>
    </source>
</evidence>
<evidence type="ECO:0000313" key="2">
    <source>
        <dbReference type="Proteomes" id="UP001595997"/>
    </source>
</evidence>
<comment type="caution">
    <text evidence="1">The sequence shown here is derived from an EMBL/GenBank/DDBJ whole genome shotgun (WGS) entry which is preliminary data.</text>
</comment>
<protein>
    <recommendedName>
        <fullName evidence="3">Secreted protein</fullName>
    </recommendedName>
</protein>
<name>A0ABV9A5Z3_9ACTN</name>
<dbReference type="Proteomes" id="UP001595997">
    <property type="component" value="Unassembled WGS sequence"/>
</dbReference>
<proteinExistence type="predicted"/>
<dbReference type="RefSeq" id="WP_386444228.1">
    <property type="nucleotide sequence ID" value="NZ_JBHSFH010000004.1"/>
</dbReference>
<evidence type="ECO:0008006" key="3">
    <source>
        <dbReference type="Google" id="ProtNLM"/>
    </source>
</evidence>
<dbReference type="EMBL" id="JBHSFH010000004">
    <property type="protein sequence ID" value="MFC4494023.1"/>
    <property type="molecule type" value="Genomic_DNA"/>
</dbReference>
<sequence length="79" mass="7957">MTRKTLAGDCAALLVTTLAVIGGLALVTHDDTAAAKPAPVTIAVYGPGDLGAGNDPKDYGYSPWEVAPDPGPMGYGVSR</sequence>
<reference evidence="2" key="1">
    <citation type="journal article" date="2019" name="Int. J. Syst. Evol. Microbiol.">
        <title>The Global Catalogue of Microorganisms (GCM) 10K type strain sequencing project: providing services to taxonomists for standard genome sequencing and annotation.</title>
        <authorList>
            <consortium name="The Broad Institute Genomics Platform"/>
            <consortium name="The Broad Institute Genome Sequencing Center for Infectious Disease"/>
            <person name="Wu L."/>
            <person name="Ma J."/>
        </authorList>
    </citation>
    <scope>NUCLEOTIDE SEQUENCE [LARGE SCALE GENOMIC DNA]</scope>
    <source>
        <strain evidence="2">CGMCC 4.7357</strain>
    </source>
</reference>
<keyword evidence="2" id="KW-1185">Reference proteome</keyword>